<organism evidence="1 2">
    <name type="scientific">Candidatus Filomicrobium marinum</name>
    <dbReference type="NCBI Taxonomy" id="1608628"/>
    <lineage>
        <taxon>Bacteria</taxon>
        <taxon>Pseudomonadati</taxon>
        <taxon>Pseudomonadota</taxon>
        <taxon>Alphaproteobacteria</taxon>
        <taxon>Hyphomicrobiales</taxon>
        <taxon>Hyphomicrobiaceae</taxon>
        <taxon>Filomicrobium</taxon>
    </lineage>
</organism>
<dbReference type="Proteomes" id="UP000033187">
    <property type="component" value="Chromosome 1"/>
</dbReference>
<keyword evidence="2" id="KW-1185">Reference proteome</keyword>
<dbReference type="AlphaFoldDB" id="A0A0D6JB95"/>
<dbReference type="KEGG" id="fil:BN1229_v1_0694"/>
<evidence type="ECO:0000313" key="1">
    <source>
        <dbReference type="EMBL" id="CPR16197.1"/>
    </source>
</evidence>
<dbReference type="EMBL" id="LN829119">
    <property type="protein sequence ID" value="CPR16197.1"/>
    <property type="molecule type" value="Genomic_DNA"/>
</dbReference>
<sequence length="250" mass="26710">MGCSMRPRSFGRFLCEGLEDIPQREDAFMGGIDGIADHDNVGVKKLDELDVPCELLKRGGGSDAAAIGIHAQKQSPSREGLGHAAHGNEMVSGFKQSLVIDVETVSIWEGSHVEGIAAQVFVDGGQLVAGVGNFDTGDGSGFGIDEVCQHDGFLLCCASRPSRPMQPPVRRAGGPAGLEPLVAEPEARALRAALGGADNWRDPSLAGCWWAVWSTKGEHVSGWALGYRGMPAMEFTGQTRPFSLPWIWRR</sequence>
<gene>
    <name evidence="1" type="ORF">YBN1229_v1_0697</name>
</gene>
<name>A0A0D6JB95_9HYPH</name>
<evidence type="ECO:0000313" key="2">
    <source>
        <dbReference type="Proteomes" id="UP000033187"/>
    </source>
</evidence>
<proteinExistence type="predicted"/>
<reference evidence="2" key="1">
    <citation type="submission" date="2015-02" db="EMBL/GenBank/DDBJ databases">
        <authorList>
            <person name="Chooi Y.-H."/>
        </authorList>
    </citation>
    <scope>NUCLEOTIDE SEQUENCE [LARGE SCALE GENOMIC DNA]</scope>
    <source>
        <strain evidence="2">strain Y</strain>
    </source>
</reference>
<dbReference type="KEGG" id="fiy:BN1229_v1_0697"/>
<accession>A0A0D6JB95</accession>
<protein>
    <submittedName>
        <fullName evidence="1">Uncharacterized protein</fullName>
    </submittedName>
</protein>